<feature type="domain" description="DNA2/NAM7 helicase-like C-terminal" evidence="5">
    <location>
        <begin position="383"/>
        <end position="576"/>
    </location>
</feature>
<dbReference type="PANTHER" id="PTHR43788">
    <property type="entry name" value="DNA2/NAM7 HELICASE FAMILY MEMBER"/>
    <property type="match status" value="1"/>
</dbReference>
<keyword evidence="2" id="KW-0378">Hydrolase</keyword>
<dbReference type="GO" id="GO:0016787">
    <property type="term" value="F:hydrolase activity"/>
    <property type="evidence" value="ECO:0007669"/>
    <property type="project" value="UniProtKB-KW"/>
</dbReference>
<organism evidence="6 7">
    <name type="scientific">Caenorhabditis briggsae</name>
    <dbReference type="NCBI Taxonomy" id="6238"/>
    <lineage>
        <taxon>Eukaryota</taxon>
        <taxon>Metazoa</taxon>
        <taxon>Ecdysozoa</taxon>
        <taxon>Nematoda</taxon>
        <taxon>Chromadorea</taxon>
        <taxon>Rhabditida</taxon>
        <taxon>Rhabditina</taxon>
        <taxon>Rhabditomorpha</taxon>
        <taxon>Rhabditoidea</taxon>
        <taxon>Rhabditidae</taxon>
        <taxon>Peloderinae</taxon>
        <taxon>Caenorhabditis</taxon>
    </lineage>
</organism>
<evidence type="ECO:0000259" key="5">
    <source>
        <dbReference type="Pfam" id="PF13087"/>
    </source>
</evidence>
<evidence type="ECO:0000313" key="7">
    <source>
        <dbReference type="Proteomes" id="UP000829354"/>
    </source>
</evidence>
<keyword evidence="3" id="KW-0347">Helicase</keyword>
<keyword evidence="4" id="KW-0067">ATP-binding</keyword>
<dbReference type="PANTHER" id="PTHR43788:SF8">
    <property type="entry name" value="DNA-BINDING PROTEIN SMUBP-2"/>
    <property type="match status" value="1"/>
</dbReference>
<dbReference type="Pfam" id="PF13087">
    <property type="entry name" value="AAA_12"/>
    <property type="match status" value="1"/>
</dbReference>
<gene>
    <name evidence="6" type="ORF">L5515_017631</name>
</gene>
<proteinExistence type="predicted"/>
<sequence length="662" mass="76950">MDLDRDMKDLGRFRVYDLSQFEGGIIIFERLCDKNLGEFDEGDYGRRVQMLLEFRTHLFGTILPEVSRSDPNIFLVVLSHESDKYHRFNTDDIYSLKAPNRRVEDHPPMITIARILQELRQRDENGLPPDPEINENLPFDDSQIHALEMGSNSSRELIFLEGPPGTGKTRCLAYLSVLEAKLWISNTLVLAPNKSSLDAIYEQYKSFRDGGKEWLQRGAIRNIGYVKPNCVCSETDIFDQFHTVPEAKMLLKVIEMWEDMNYKEIISRDKLESLTRALMSNFVTDSLNKIYEVMEPLQTFFALSGSPFLPFFIRFFKPNLVIIDDALQVMTRQEVPEAIREARFVIASDPHLYPQTEPIERQHCDESIVNIVCWLEVKPNFSRFRLDTIYHRNRNIMGFAVNQLYPDDDINFSLCTKGELSCTPDVNNPARLQRNRATEQNIAAFDTSMEDGKGFEKCINGDYINNYEIDLCIGYYESLVHNGTDPAQIAILVTTDAQKAEIRKKLDLLPSYNLHWINSKRTIVGLPYDVQGKEFDVVLFSLVRNNPMRELGIMNDFRFIHAVMSRAKLHFCFFGSLWMLKPIQPTTETSLLPSLYEILSSERNRHNPSGVSHYFDDFHLPVTHNFGERCEQFLQRSNDGRMKRLTRENLDFIPFARKYWRI</sequence>
<dbReference type="InterPro" id="IPR041679">
    <property type="entry name" value="DNA2/NAM7-like_C"/>
</dbReference>
<accession>A0AAE9JRT8</accession>
<dbReference type="AlphaFoldDB" id="A0AAE9JRT8"/>
<dbReference type="GO" id="GO:0004386">
    <property type="term" value="F:helicase activity"/>
    <property type="evidence" value="ECO:0007669"/>
    <property type="project" value="UniProtKB-KW"/>
</dbReference>
<reference evidence="6 7" key="1">
    <citation type="submission" date="2022-04" db="EMBL/GenBank/DDBJ databases">
        <title>Chromosome-level reference genomes for two strains of Caenorhabditis briggsae: an improved platform for comparative genomics.</title>
        <authorList>
            <person name="Stevens L."/>
            <person name="Andersen E."/>
        </authorList>
    </citation>
    <scope>NUCLEOTIDE SEQUENCE [LARGE SCALE GENOMIC DNA]</scope>
    <source>
        <strain evidence="6">VX34</strain>
        <tissue evidence="6">Whole-organism</tissue>
    </source>
</reference>
<evidence type="ECO:0000313" key="6">
    <source>
        <dbReference type="EMBL" id="UMM41316.1"/>
    </source>
</evidence>
<dbReference type="InterPro" id="IPR027417">
    <property type="entry name" value="P-loop_NTPase"/>
</dbReference>
<evidence type="ECO:0000256" key="3">
    <source>
        <dbReference type="ARBA" id="ARBA00022806"/>
    </source>
</evidence>
<dbReference type="EMBL" id="CP092625">
    <property type="protein sequence ID" value="UMM41316.1"/>
    <property type="molecule type" value="Genomic_DNA"/>
</dbReference>
<evidence type="ECO:0000256" key="4">
    <source>
        <dbReference type="ARBA" id="ARBA00022840"/>
    </source>
</evidence>
<name>A0AAE9JRT8_CAEBR</name>
<evidence type="ECO:0000256" key="1">
    <source>
        <dbReference type="ARBA" id="ARBA00022741"/>
    </source>
</evidence>
<dbReference type="Gene3D" id="3.40.50.300">
    <property type="entry name" value="P-loop containing nucleotide triphosphate hydrolases"/>
    <property type="match status" value="2"/>
</dbReference>
<keyword evidence="7" id="KW-1185">Reference proteome</keyword>
<keyword evidence="1" id="KW-0547">Nucleotide-binding</keyword>
<dbReference type="InterPro" id="IPR050534">
    <property type="entry name" value="Coronavir_polyprotein_1ab"/>
</dbReference>
<dbReference type="GO" id="GO:0005524">
    <property type="term" value="F:ATP binding"/>
    <property type="evidence" value="ECO:0007669"/>
    <property type="project" value="UniProtKB-KW"/>
</dbReference>
<protein>
    <recommendedName>
        <fullName evidence="5">DNA2/NAM7 helicase-like C-terminal domain-containing protein</fullName>
    </recommendedName>
</protein>
<dbReference type="SUPFAM" id="SSF52540">
    <property type="entry name" value="P-loop containing nucleoside triphosphate hydrolases"/>
    <property type="match status" value="1"/>
</dbReference>
<evidence type="ECO:0000256" key="2">
    <source>
        <dbReference type="ARBA" id="ARBA00022801"/>
    </source>
</evidence>
<dbReference type="Proteomes" id="UP000829354">
    <property type="component" value="Chromosome X"/>
</dbReference>